<protein>
    <recommendedName>
        <fullName evidence="2">CRAL-TRIO domain-containing protein</fullName>
    </recommendedName>
</protein>
<proteinExistence type="predicted"/>
<feature type="compositionally biased region" description="Basic residues" evidence="1">
    <location>
        <begin position="789"/>
        <end position="807"/>
    </location>
</feature>
<dbReference type="InterPro" id="IPR045096">
    <property type="entry name" value="EDR2-like"/>
</dbReference>
<name>A0A835Z1B8_9STRA</name>
<dbReference type="PROSITE" id="PS50191">
    <property type="entry name" value="CRAL_TRIO"/>
    <property type="match status" value="1"/>
</dbReference>
<comment type="caution">
    <text evidence="3">The sequence shown here is derived from an EMBL/GenBank/DDBJ whole genome shotgun (WGS) entry which is preliminary data.</text>
</comment>
<gene>
    <name evidence="3" type="ORF">JKP88DRAFT_312182</name>
</gene>
<dbReference type="SUPFAM" id="SSF46938">
    <property type="entry name" value="CRAL/TRIO N-terminal domain"/>
    <property type="match status" value="1"/>
</dbReference>
<feature type="compositionally biased region" description="Pro residues" evidence="1">
    <location>
        <begin position="724"/>
        <end position="743"/>
    </location>
</feature>
<dbReference type="InterPro" id="IPR036273">
    <property type="entry name" value="CRAL/TRIO_N_dom_sf"/>
</dbReference>
<dbReference type="EMBL" id="JAFCMP010000132">
    <property type="protein sequence ID" value="KAG5185451.1"/>
    <property type="molecule type" value="Genomic_DNA"/>
</dbReference>
<dbReference type="InterPro" id="IPR036865">
    <property type="entry name" value="CRAL-TRIO_dom_sf"/>
</dbReference>
<dbReference type="Gene3D" id="3.40.525.10">
    <property type="entry name" value="CRAL-TRIO lipid binding domain"/>
    <property type="match status" value="1"/>
</dbReference>
<evidence type="ECO:0000313" key="3">
    <source>
        <dbReference type="EMBL" id="KAG5185451.1"/>
    </source>
</evidence>
<feature type="region of interest" description="Disordered" evidence="1">
    <location>
        <begin position="618"/>
        <end position="685"/>
    </location>
</feature>
<feature type="compositionally biased region" description="Gly residues" evidence="1">
    <location>
        <begin position="820"/>
        <end position="833"/>
    </location>
</feature>
<evidence type="ECO:0000256" key="1">
    <source>
        <dbReference type="SAM" id="MobiDB-lite"/>
    </source>
</evidence>
<dbReference type="Proteomes" id="UP000664859">
    <property type="component" value="Unassembled WGS sequence"/>
</dbReference>
<organism evidence="3 4">
    <name type="scientific">Tribonema minus</name>
    <dbReference type="NCBI Taxonomy" id="303371"/>
    <lineage>
        <taxon>Eukaryota</taxon>
        <taxon>Sar</taxon>
        <taxon>Stramenopiles</taxon>
        <taxon>Ochrophyta</taxon>
        <taxon>PX clade</taxon>
        <taxon>Xanthophyceae</taxon>
        <taxon>Tribonematales</taxon>
        <taxon>Tribonemataceae</taxon>
        <taxon>Tribonema</taxon>
    </lineage>
</organism>
<sequence length="1807" mass="185682">MPPTLLFHPMAPARPGRLGSLTKKEQAALSACKHAVKKKPLNLWLVGGPGEQEDLCVLRYLRASNFDEKKALAALSASAEWCAAVSLRQLREQQDDAHAALGWGPTDPLPPPCHQMCGTDRIGRPIVVVQLARLCSGAVTDAAALKSRQALLRWFVWIMERILQQSRTPLPSLRTAAWERGALPPQTGLADIKLRSGYIVEEIVVIADARACGGSSSSSGGSGDAPFLSHCGDAALALLSDATELARRHYPERLGLLAVLGGGGGAGSSGGAAQARALVRALGMEDALAAQRVVLLPDGSGGGGAWREALHAIADPSQLPADYGGALPALLPLDPPAADSSGGSSGSSAPAAANGADAAAATDGIGTDAKGSAAAAAAPVIRVPAAAAAAACAVLLWAMWWRPHVARAAVALALAHCLRLALLPAAAAARAAKGGGAAQGASRTEAGDGSSAPAAFGGSLAGAQVRVMEVRSCAGGSGGSGSGGGGGNRSFDAFCFAVSAAEGTANGSGNAAARAQWQVWRRAAEVVALRDEVASGALPPDRTWDLPPSQGVGRAAFAGAEADGPNSALARAFEAFGADALADRSLADCAAVRAFLGAAISSAAAAAAAAAAADAGERAAGKHDGGGGGGGAAERPVPLTSPSTPSQHAYSLSASSGTGAPWGTEGDSPAAALNTPPPGGSLPFLRPELQDLVMDRCDSAHTLKVPSAKEENTWLAKNRGKGGAPPPPPALPTPPVSPPPPSALQPTPEGDAALGASVHSMSSLGPAGSSNAQQQGPSQRSAASSPTKGGKRAALKRLMHGAKRRASTLRPGRSPDRKGGAQGGGGGAAGGAGGDAAGHSLCVLLHADVFEVPEDNDLHRLDHIASEPRSRAQARVKQLAAAKSDDPQFLFILNLQVPKVPGARGALSVVLYWGLPLEVMRVATAAGGGAWDPEYEQLLTPLHRELLQRYVDLPELLQRYVDLPCAHASQELLQRYVDLPCPHMSQGIGGDEADSGMLPDKDFRNSSLRLSAAAVPAQQQAAAAAAPAAALPAALRRALDDAQSAHVAKKLTVRYFRGPQYMETDLDIASAGTASTVAALCAQSAVTLDVGVHLEGAGRLLGCARLGATLLQRAELLPLPASAPPPSPIAPSGGGSGHRRFVASTTDALAGVFTDSGAAPVYHLRGLRYASDRRKEAASPAVGRLLAVDLFRVEGPLGRAVAPALWRPLAVDLFRLEGPLGRVCARSCSVDKKPVDNIARQGRCCERLAALAPTLPPDHILFMVNIQMPGTPPISLVAYWSVPVGPPASGAPDPDGARRKFAHLLARFVELPPLPEEGDEDEWGGLAEGGRLPPHDFRNQRFKLLPSILEGPWLVKKTVGNTPTLIGHKVTCRYFGGNTGGTQYFEVDIDIGSSQVAFKTASMAAGFAKGLTVDMGFCLQGEDESELPELLIGCLCISHLDMSLAAPLARPAGSSAAAAAAAVGADALRVHRQSAPRLSQRAVPPPQQQQLTQAHLDDWHAPTKMPPNTITIPPAAAAAAAGSGGGGASNGTVTVLESDALRGTFSDLRANHGFKLRGLTYMDDQIKQPAGEPVGRLLMCDLFRLPDDCGRLDNIASAGMCKKNIARISRPGEALFVLSYQVPGSPALSLVCVWGVPLASGDAKFDALFAKFRDLPSAAAAGEGDEGEGEGRVPGDDFRTQRFKLLPSIKDGPWIVRKVCGYMGAPDLWLGDIVVGSGATLLAQKLTCRHFQGTTAAGMPYSELDIDIGSSTVAYNTVSLAIGHAKALVVDMGICIQGDNESELPERLIGTVRLTNLDMSSCEPLFG</sequence>
<feature type="domain" description="CRAL-TRIO" evidence="2">
    <location>
        <begin position="118"/>
        <end position="331"/>
    </location>
</feature>
<dbReference type="PANTHER" id="PTHR12136">
    <property type="entry name" value="ENHANCED DISEASE RESISTANCE-RELATED"/>
    <property type="match status" value="1"/>
</dbReference>
<dbReference type="InterPro" id="IPR001251">
    <property type="entry name" value="CRAL-TRIO_dom"/>
</dbReference>
<accession>A0A835Z1B8</accession>
<dbReference type="OrthoDB" id="9970435at2759"/>
<evidence type="ECO:0000313" key="4">
    <source>
        <dbReference type="Proteomes" id="UP000664859"/>
    </source>
</evidence>
<evidence type="ECO:0000259" key="2">
    <source>
        <dbReference type="PROSITE" id="PS50191"/>
    </source>
</evidence>
<reference evidence="3" key="1">
    <citation type="submission" date="2021-02" db="EMBL/GenBank/DDBJ databases">
        <title>First Annotated Genome of the Yellow-green Alga Tribonema minus.</title>
        <authorList>
            <person name="Mahan K.M."/>
        </authorList>
    </citation>
    <scope>NUCLEOTIDE SEQUENCE</scope>
    <source>
        <strain evidence="3">UTEX B ZZ1240</strain>
    </source>
</reference>
<feature type="region of interest" description="Disordered" evidence="1">
    <location>
        <begin position="717"/>
        <end position="833"/>
    </location>
</feature>
<dbReference type="Pfam" id="PF07059">
    <property type="entry name" value="EDR2_C"/>
    <property type="match status" value="3"/>
</dbReference>
<feature type="compositionally biased region" description="Polar residues" evidence="1">
    <location>
        <begin position="759"/>
        <end position="787"/>
    </location>
</feature>
<dbReference type="PANTHER" id="PTHR12136:SF41">
    <property type="entry name" value="PLECKSTRIN HOMOLOGY (PH) AND LIPID-BINDING START DOMAINS-CONTAINING PROTEIN"/>
    <property type="match status" value="1"/>
</dbReference>
<keyword evidence="4" id="KW-1185">Reference proteome</keyword>
<dbReference type="InterPro" id="IPR009769">
    <property type="entry name" value="EDR2_C"/>
</dbReference>
<feature type="compositionally biased region" description="Polar residues" evidence="1">
    <location>
        <begin position="640"/>
        <end position="658"/>
    </location>
</feature>